<accession>A0A8J5NNP5</accession>
<dbReference type="Proteomes" id="UP000694050">
    <property type="component" value="Unassembled WGS sequence"/>
</dbReference>
<evidence type="ECO:0000313" key="3">
    <source>
        <dbReference type="Proteomes" id="UP000694050"/>
    </source>
</evidence>
<evidence type="ECO:0000256" key="1">
    <source>
        <dbReference type="SAM" id="MobiDB-lite"/>
    </source>
</evidence>
<sequence>MSSDTLIYEPPLHPHSYESSNADHNLDESDDAATTINSEIQSGDGNLGRKKTMPTGKSIPSKPSRLEHRTQMGSVLEWVQNIQPQGDSMSKEVVLESHPILICLQLLRPAILLLPEPQQALSVKPSNPIREPMAGNVGGCKENIAIMEDTVDAFFNVDVDIIGALTLKGFADRLGVCEAYIIHGLIFGGIGLLETMRGLRMDCRDSGHVQSLSTTLRYAAATIYADFFECCIEVLCRQTGGINTS</sequence>
<feature type="region of interest" description="Disordered" evidence="1">
    <location>
        <begin position="1"/>
        <end position="67"/>
    </location>
</feature>
<name>A0A8J5NNP5_FUSOX</name>
<organism evidence="2 3">
    <name type="scientific">Fusarium oxysporum f. sp. rapae</name>
    <dbReference type="NCBI Taxonomy" id="485398"/>
    <lineage>
        <taxon>Eukaryota</taxon>
        <taxon>Fungi</taxon>
        <taxon>Dikarya</taxon>
        <taxon>Ascomycota</taxon>
        <taxon>Pezizomycotina</taxon>
        <taxon>Sordariomycetes</taxon>
        <taxon>Hypocreomycetidae</taxon>
        <taxon>Hypocreales</taxon>
        <taxon>Nectriaceae</taxon>
        <taxon>Fusarium</taxon>
        <taxon>Fusarium oxysporum species complex</taxon>
    </lineage>
</organism>
<dbReference type="AlphaFoldDB" id="A0A8J5NNP5"/>
<comment type="caution">
    <text evidence="2">The sequence shown here is derived from an EMBL/GenBank/DDBJ whole genome shotgun (WGS) entry which is preliminary data.</text>
</comment>
<protein>
    <submittedName>
        <fullName evidence="2">Uncharacterized protein</fullName>
    </submittedName>
</protein>
<dbReference type="EMBL" id="JAELUQ010000009">
    <property type="protein sequence ID" value="KAG7408250.1"/>
    <property type="molecule type" value="Genomic_DNA"/>
</dbReference>
<reference evidence="2" key="1">
    <citation type="submission" date="2021-04" db="EMBL/GenBank/DDBJ databases">
        <title>First draft genome resource for Brassicaceae pathogens Fusarium oxysporum f. sp. raphani and Fusarium oxysporum f. sp. rapae.</title>
        <authorList>
            <person name="Asai S."/>
        </authorList>
    </citation>
    <scope>NUCLEOTIDE SEQUENCE</scope>
    <source>
        <strain evidence="2">Tf1208</strain>
    </source>
</reference>
<evidence type="ECO:0000313" key="2">
    <source>
        <dbReference type="EMBL" id="KAG7408250.1"/>
    </source>
</evidence>
<proteinExistence type="predicted"/>
<gene>
    <name evidence="2" type="ORF">Forpe1208_v012349</name>
</gene>
<feature type="compositionally biased region" description="Polar residues" evidence="1">
    <location>
        <begin position="32"/>
        <end position="44"/>
    </location>
</feature>